<dbReference type="Pfam" id="PF02826">
    <property type="entry name" value="2-Hacid_dh_C"/>
    <property type="match status" value="1"/>
</dbReference>
<sequence>MRIGGQLPGSMTFFRKSRYGSIRMHIHIQNEQEPGGNFEVSDSIIGEALARSGLASDTVVTLAHDKAGFRSAMETAGFLLMPVSIVRELLPHPAPHLKAIMCPSAGLEVLAPYEWLPSGVELLNNSGAQTEKVGEYVVMALLMLANHMAGAARSQRDHIWKRELGTPLRGRRLTIMGLGSLGGAAARWATTFGMKVTGVRTSDRPHVDCEHVVSFASIDQVLPQTDFLLIACPLTPFTTNLMNRERLALLPPHAGVINIGRGPVLDEDALCDALESGRLGGAVLDVFTTEPLPPSHRLWDTPGVLVTPHISAHDPNTLMPRTLDILFSNVRLWTNGEAMSNRYGIERGY</sequence>
<dbReference type="PANTHER" id="PTHR43333">
    <property type="entry name" value="2-HACID_DH_C DOMAIN-CONTAINING PROTEIN"/>
    <property type="match status" value="1"/>
</dbReference>
<gene>
    <name evidence="4" type="ORF">EJ913_28170</name>
</gene>
<dbReference type="GO" id="GO:0016491">
    <property type="term" value="F:oxidoreductase activity"/>
    <property type="evidence" value="ECO:0007669"/>
    <property type="project" value="UniProtKB-KW"/>
</dbReference>
<dbReference type="InterPro" id="IPR036291">
    <property type="entry name" value="NAD(P)-bd_dom_sf"/>
</dbReference>
<reference evidence="4 5" key="1">
    <citation type="submission" date="2018-12" db="EMBL/GenBank/DDBJ databases">
        <authorList>
            <person name="Yang Y."/>
        </authorList>
    </citation>
    <scope>NUCLEOTIDE SEQUENCE [LARGE SCALE GENOMIC DNA]</scope>
    <source>
        <strain evidence="4 5">GSF71</strain>
    </source>
</reference>
<proteinExistence type="predicted"/>
<keyword evidence="5" id="KW-1185">Reference proteome</keyword>
<evidence type="ECO:0000313" key="4">
    <source>
        <dbReference type="EMBL" id="RUQ63084.1"/>
    </source>
</evidence>
<protein>
    <submittedName>
        <fullName evidence="4">D-2-hydroxyacid dehydrogenase</fullName>
    </submittedName>
</protein>
<evidence type="ECO:0000256" key="1">
    <source>
        <dbReference type="ARBA" id="ARBA00023002"/>
    </source>
</evidence>
<name>A0A3S0V302_9PROT</name>
<dbReference type="EMBL" id="RZIJ01000035">
    <property type="protein sequence ID" value="RUQ63084.1"/>
    <property type="molecule type" value="Genomic_DNA"/>
</dbReference>
<dbReference type="SUPFAM" id="SSF51735">
    <property type="entry name" value="NAD(P)-binding Rossmann-fold domains"/>
    <property type="match status" value="1"/>
</dbReference>
<feature type="domain" description="D-isomer specific 2-hydroxyacid dehydrogenase NAD-binding" evidence="3">
    <location>
        <begin position="139"/>
        <end position="311"/>
    </location>
</feature>
<dbReference type="OrthoDB" id="9793626at2"/>
<evidence type="ECO:0000313" key="5">
    <source>
        <dbReference type="Proteomes" id="UP000280346"/>
    </source>
</evidence>
<dbReference type="InterPro" id="IPR006140">
    <property type="entry name" value="D-isomer_DH_NAD-bd"/>
</dbReference>
<dbReference type="PANTHER" id="PTHR43333:SF1">
    <property type="entry name" value="D-ISOMER SPECIFIC 2-HYDROXYACID DEHYDROGENASE NAD-BINDING DOMAIN-CONTAINING PROTEIN"/>
    <property type="match status" value="1"/>
</dbReference>
<dbReference type="AlphaFoldDB" id="A0A3S0V302"/>
<dbReference type="Gene3D" id="3.40.50.720">
    <property type="entry name" value="NAD(P)-binding Rossmann-like Domain"/>
    <property type="match status" value="2"/>
</dbReference>
<keyword evidence="1" id="KW-0560">Oxidoreductase</keyword>
<comment type="caution">
    <text evidence="4">The sequence shown here is derived from an EMBL/GenBank/DDBJ whole genome shotgun (WGS) entry which is preliminary data.</text>
</comment>
<dbReference type="CDD" id="cd05300">
    <property type="entry name" value="2-Hacid_dh_1"/>
    <property type="match status" value="1"/>
</dbReference>
<evidence type="ECO:0000259" key="3">
    <source>
        <dbReference type="Pfam" id="PF02826"/>
    </source>
</evidence>
<accession>A0A3S0V302</accession>
<dbReference type="Proteomes" id="UP000280346">
    <property type="component" value="Unassembled WGS sequence"/>
</dbReference>
<organism evidence="4 5">
    <name type="scientific">Azospirillum doebereinerae</name>
    <dbReference type="NCBI Taxonomy" id="92933"/>
    <lineage>
        <taxon>Bacteria</taxon>
        <taxon>Pseudomonadati</taxon>
        <taxon>Pseudomonadota</taxon>
        <taxon>Alphaproteobacteria</taxon>
        <taxon>Rhodospirillales</taxon>
        <taxon>Azospirillaceae</taxon>
        <taxon>Azospirillum</taxon>
    </lineage>
</organism>
<dbReference type="SUPFAM" id="SSF52283">
    <property type="entry name" value="Formate/glycerate dehydrogenase catalytic domain-like"/>
    <property type="match status" value="1"/>
</dbReference>
<dbReference type="GO" id="GO:0051287">
    <property type="term" value="F:NAD binding"/>
    <property type="evidence" value="ECO:0007669"/>
    <property type="project" value="InterPro"/>
</dbReference>
<keyword evidence="2" id="KW-0520">NAD</keyword>
<evidence type="ECO:0000256" key="2">
    <source>
        <dbReference type="ARBA" id="ARBA00023027"/>
    </source>
</evidence>